<sequence>MRLYLIRHAESEHNVAQVYAGVTDSALTNHGMLQVEKLAGYLSQQGVRFTRVFCSPLQRARATADALKSTHGDTMGKPFVVPCLREKDYGSLEGKSWVSPNVNVKEKRDSFTPAETFDELSSRAKEFVKDFLLPLLRDGSDNHTVAVVSHGVILSVIWRTLKQMRVPPCSSSSSHGIPGDPLVMWSNTGYLELDLSMAMATDQNQTALSNLEISVLAINSRQHLTNLKRTRGIGNSKHDPKQQKLGSFFHRRQ</sequence>
<dbReference type="InterPro" id="IPR013078">
    <property type="entry name" value="His_Pase_superF_clade-1"/>
</dbReference>
<evidence type="ECO:0000256" key="1">
    <source>
        <dbReference type="ARBA" id="ARBA00022801"/>
    </source>
</evidence>
<feature type="binding site" evidence="3">
    <location>
        <position position="59"/>
    </location>
    <ligand>
        <name>substrate</name>
    </ligand>
</feature>
<dbReference type="InterPro" id="IPR051695">
    <property type="entry name" value="Phosphoglycerate_Mutase"/>
</dbReference>
<reference evidence="5" key="1">
    <citation type="submission" date="2014-02" db="EMBL/GenBank/DDBJ databases">
        <title>The Genome Sequence of Trichophyton rubrum (morphotype fischeri) CBS 288.86.</title>
        <authorList>
            <consortium name="The Broad Institute Genomics Platform"/>
            <person name="Cuomo C.A."/>
            <person name="White T.C."/>
            <person name="Graser Y."/>
            <person name="Martinez-Rossi N."/>
            <person name="Heitman J."/>
            <person name="Young S.K."/>
            <person name="Zeng Q."/>
            <person name="Gargeya S."/>
            <person name="Abouelleil A."/>
            <person name="Alvarado L."/>
            <person name="Chapman S.B."/>
            <person name="Gainer-Dewar J."/>
            <person name="Goldberg J."/>
            <person name="Griggs A."/>
            <person name="Gujja S."/>
            <person name="Hansen M."/>
            <person name="Howarth C."/>
            <person name="Imamovic A."/>
            <person name="Larimer J."/>
            <person name="Martinez D."/>
            <person name="Murphy C."/>
            <person name="Pearson M.D."/>
            <person name="Persinoti G."/>
            <person name="Poon T."/>
            <person name="Priest M."/>
            <person name="Roberts A.D."/>
            <person name="Saif S."/>
            <person name="Shea T.D."/>
            <person name="Sykes S.N."/>
            <person name="Wortman J."/>
            <person name="Nusbaum C."/>
            <person name="Birren B."/>
        </authorList>
    </citation>
    <scope>NUCLEOTIDE SEQUENCE [LARGE SCALE GENOMIC DNA]</scope>
    <source>
        <strain evidence="5">CBS 288.86</strain>
    </source>
</reference>
<evidence type="ECO:0000256" key="3">
    <source>
        <dbReference type="PIRSR" id="PIRSR613078-2"/>
    </source>
</evidence>
<dbReference type="PANTHER" id="PTHR46517:SF1">
    <property type="entry name" value="FRUCTOSE-2,6-BISPHOSPHATASE TIGAR"/>
    <property type="match status" value="1"/>
</dbReference>
<organism evidence="5">
    <name type="scientific">Trichophyton rubrum CBS 288.86</name>
    <dbReference type="NCBI Taxonomy" id="1215330"/>
    <lineage>
        <taxon>Eukaryota</taxon>
        <taxon>Fungi</taxon>
        <taxon>Dikarya</taxon>
        <taxon>Ascomycota</taxon>
        <taxon>Pezizomycotina</taxon>
        <taxon>Eurotiomycetes</taxon>
        <taxon>Eurotiomycetidae</taxon>
        <taxon>Onygenales</taxon>
        <taxon>Arthrodermataceae</taxon>
        <taxon>Trichophyton</taxon>
    </lineage>
</organism>
<dbReference type="Pfam" id="PF00300">
    <property type="entry name" value="His_Phos_1"/>
    <property type="match status" value="1"/>
</dbReference>
<dbReference type="Gene3D" id="3.40.50.1240">
    <property type="entry name" value="Phosphoglycerate mutase-like"/>
    <property type="match status" value="1"/>
</dbReference>
<dbReference type="OrthoDB" id="354304at2759"/>
<feature type="binding site" evidence="3">
    <location>
        <begin position="86"/>
        <end position="89"/>
    </location>
    <ligand>
        <name>substrate</name>
    </ligand>
</feature>
<evidence type="ECO:0008006" key="6">
    <source>
        <dbReference type="Google" id="ProtNLM"/>
    </source>
</evidence>
<feature type="region of interest" description="Disordered" evidence="4">
    <location>
        <begin position="229"/>
        <end position="253"/>
    </location>
</feature>
<dbReference type="EMBL" id="KK207884">
    <property type="protein sequence ID" value="EZF50546.1"/>
    <property type="molecule type" value="Genomic_DNA"/>
</dbReference>
<dbReference type="GO" id="GO:0004331">
    <property type="term" value="F:fructose-2,6-bisphosphate 2-phosphatase activity"/>
    <property type="evidence" value="ECO:0007669"/>
    <property type="project" value="TreeGrafter"/>
</dbReference>
<evidence type="ECO:0000313" key="5">
    <source>
        <dbReference type="EMBL" id="EZF50546.1"/>
    </source>
</evidence>
<dbReference type="GO" id="GO:0045820">
    <property type="term" value="P:negative regulation of glycolytic process"/>
    <property type="evidence" value="ECO:0007669"/>
    <property type="project" value="TreeGrafter"/>
</dbReference>
<feature type="active site" description="Tele-phosphohistidine intermediate" evidence="2">
    <location>
        <position position="8"/>
    </location>
</feature>
<dbReference type="CDD" id="cd07067">
    <property type="entry name" value="HP_PGM_like"/>
    <property type="match status" value="1"/>
</dbReference>
<dbReference type="AlphaFoldDB" id="A0A022VWW4"/>
<feature type="binding site" evidence="3">
    <location>
        <begin position="7"/>
        <end position="14"/>
    </location>
    <ligand>
        <name>substrate</name>
    </ligand>
</feature>
<accession>A0A022VWW4</accession>
<name>A0A022VWW4_TRIRU</name>
<evidence type="ECO:0000256" key="4">
    <source>
        <dbReference type="SAM" id="MobiDB-lite"/>
    </source>
</evidence>
<gene>
    <name evidence="5" type="ORF">H103_06054</name>
</gene>
<dbReference type="Proteomes" id="UP000023758">
    <property type="component" value="Unassembled WGS sequence"/>
</dbReference>
<dbReference type="HOGENOM" id="CLU_033323_0_1_1"/>
<feature type="active site" description="Proton donor/acceptor" evidence="2">
    <location>
        <position position="86"/>
    </location>
</feature>
<dbReference type="PANTHER" id="PTHR46517">
    <property type="entry name" value="FRUCTOSE-2,6-BISPHOSPHATASE TIGAR"/>
    <property type="match status" value="1"/>
</dbReference>
<protein>
    <recommendedName>
        <fullName evidence="6">Phosphoglycerate mutase</fullName>
    </recommendedName>
</protein>
<dbReference type="SUPFAM" id="SSF53254">
    <property type="entry name" value="Phosphoglycerate mutase-like"/>
    <property type="match status" value="1"/>
</dbReference>
<dbReference type="GO" id="GO:0005829">
    <property type="term" value="C:cytosol"/>
    <property type="evidence" value="ECO:0007669"/>
    <property type="project" value="TreeGrafter"/>
</dbReference>
<dbReference type="InterPro" id="IPR029033">
    <property type="entry name" value="His_PPase_superfam"/>
</dbReference>
<evidence type="ECO:0000256" key="2">
    <source>
        <dbReference type="PIRSR" id="PIRSR613078-1"/>
    </source>
</evidence>
<dbReference type="GO" id="GO:0043456">
    <property type="term" value="P:regulation of pentose-phosphate shunt"/>
    <property type="evidence" value="ECO:0007669"/>
    <property type="project" value="TreeGrafter"/>
</dbReference>
<keyword evidence="1" id="KW-0378">Hydrolase</keyword>
<proteinExistence type="predicted"/>
<dbReference type="SMART" id="SM00855">
    <property type="entry name" value="PGAM"/>
    <property type="match status" value="1"/>
</dbReference>